<dbReference type="AlphaFoldDB" id="A0A1R4ABT3"/>
<dbReference type="SUPFAM" id="SSF50978">
    <property type="entry name" value="WD40 repeat-like"/>
    <property type="match status" value="1"/>
</dbReference>
<dbReference type="SMART" id="SM00320">
    <property type="entry name" value="WD40"/>
    <property type="match status" value="2"/>
</dbReference>
<dbReference type="InterPro" id="IPR036322">
    <property type="entry name" value="WD40_repeat_dom_sf"/>
</dbReference>
<evidence type="ECO:0000313" key="4">
    <source>
        <dbReference type="EMBL" id="SJK86472.1"/>
    </source>
</evidence>
<feature type="repeat" description="WD" evidence="3">
    <location>
        <begin position="106"/>
        <end position="141"/>
    </location>
</feature>
<dbReference type="VEuPathDB" id="PiroplasmaDB:BMR1_03g02552"/>
<dbReference type="PANTHER" id="PTHR44019:SF8">
    <property type="entry name" value="POC1 CENTRIOLAR PROTEIN HOMOLOG"/>
    <property type="match status" value="1"/>
</dbReference>
<dbReference type="RefSeq" id="XP_021338629.1">
    <property type="nucleotide sequence ID" value="XM_021482067.1"/>
</dbReference>
<dbReference type="Proteomes" id="UP000002899">
    <property type="component" value="Chromosome III"/>
</dbReference>
<dbReference type="OrthoDB" id="361494at2759"/>
<keyword evidence="1 3" id="KW-0853">WD repeat</keyword>
<dbReference type="InterPro" id="IPR015943">
    <property type="entry name" value="WD40/YVTN_repeat-like_dom_sf"/>
</dbReference>
<dbReference type="Pfam" id="PF00400">
    <property type="entry name" value="WD40"/>
    <property type="match status" value="1"/>
</dbReference>
<sequence>MDSSEPVLSYKPLLYFPVDITEKFPLKGTPTSLHVVEDNCISTNNRGELRYMNLSKCTTTLRAKISQRGISNSCLEDSNKFIYSITYNSKLLINSLQNVKRCYELKNLHDGYTLAVSTPPGMNYLIYTGGSDGLVKVWDIRMLRNSNFPVKIISNHKSSVSSIAFRDPTAATYCPQKYNYVDLNNRDFPDIYCTASYDGFIRVLDVPSNQVLMSYQDVDKLLCHCEFTFNGNYILSMNLHGKAMRHLMLNPPISAKLPKIQSLNKGIHSWNSHNFPAVSLPLVDKENVQINHGRIVTRVTKFEEYKSRDVELLDLYCSDSLYGLEDNLLERGTITFRSCSDSGKIFFPMLNGTIQVHDICTMQILSIIGMPMKLVEASNTPIFCCVKTYPQSKLVIAAITAPKGEMMVFTEDYDTCNNLEVSL</sequence>
<dbReference type="InterPro" id="IPR050505">
    <property type="entry name" value="WDR55/POC1"/>
</dbReference>
<evidence type="ECO:0000256" key="1">
    <source>
        <dbReference type="ARBA" id="ARBA00022574"/>
    </source>
</evidence>
<reference evidence="4 5" key="1">
    <citation type="journal article" date="2012" name="Nucleic Acids Res.">
        <title>Sequencing of the smallest Apicomplexan genome from the human pathogen Babesia microti.</title>
        <authorList>
            <person name="Cornillot E."/>
            <person name="Hadj-Kaddour K."/>
            <person name="Dassouli A."/>
            <person name="Noel B."/>
            <person name="Ranwez V."/>
            <person name="Vacherie B."/>
            <person name="Augagneur Y."/>
            <person name="Bres V."/>
            <person name="Duclos A."/>
            <person name="Randazzo S."/>
            <person name="Carcy B."/>
            <person name="Debierre-Grockiego F."/>
            <person name="Delbecq S."/>
            <person name="Moubri-Menage K."/>
            <person name="Shams-Eldin H."/>
            <person name="Usmani-Brown S."/>
            <person name="Bringaud F."/>
            <person name="Wincker P."/>
            <person name="Vivares C.P."/>
            <person name="Schwarz R.T."/>
            <person name="Schetters T.P."/>
            <person name="Krause P.J."/>
            <person name="Gorenflot A."/>
            <person name="Berry V."/>
            <person name="Barbe V."/>
            <person name="Ben Mamoun C."/>
        </authorList>
    </citation>
    <scope>NUCLEOTIDE SEQUENCE [LARGE SCALE GENOMIC DNA]</scope>
    <source>
        <strain evidence="4 5">RI</strain>
    </source>
</reference>
<dbReference type="InterPro" id="IPR019775">
    <property type="entry name" value="WD40_repeat_CS"/>
</dbReference>
<dbReference type="GeneID" id="33043708"/>
<name>A0A1R4ABT3_BABMR</name>
<evidence type="ECO:0000256" key="2">
    <source>
        <dbReference type="ARBA" id="ARBA00022737"/>
    </source>
</evidence>
<reference evidence="4 5" key="3">
    <citation type="journal article" date="2016" name="Sci. Rep.">
        <title>Genome-wide diversity and gene expression profiling of Babesia microti isolates identify polymorphic genes that mediate host-pathogen interactions.</title>
        <authorList>
            <person name="Silva J.C."/>
            <person name="Cornillot E."/>
            <person name="McCracken C."/>
            <person name="Usmani-Brown S."/>
            <person name="Dwivedi A."/>
            <person name="Ifeonu O.O."/>
            <person name="Crabtree J."/>
            <person name="Gotia H.T."/>
            <person name="Virji A.Z."/>
            <person name="Reynes C."/>
            <person name="Colinge J."/>
            <person name="Kumar V."/>
            <person name="Lawres L."/>
            <person name="Pazzi J.E."/>
            <person name="Pablo J.V."/>
            <person name="Hung C."/>
            <person name="Brancato J."/>
            <person name="Kumari P."/>
            <person name="Orvis J."/>
            <person name="Tretina K."/>
            <person name="Chibucos M."/>
            <person name="Ott S."/>
            <person name="Sadzewicz L."/>
            <person name="Sengamalay N."/>
            <person name="Shetty A.C."/>
            <person name="Su Q."/>
            <person name="Tallon L."/>
            <person name="Fraser C.M."/>
            <person name="Frutos R."/>
            <person name="Molina D.M."/>
            <person name="Krause P.J."/>
            <person name="Ben Mamoun C."/>
        </authorList>
    </citation>
    <scope>NUCLEOTIDE SEQUENCE [LARGE SCALE GENOMIC DNA]</scope>
    <source>
        <strain evidence="4 5">RI</strain>
    </source>
</reference>
<proteinExistence type="predicted"/>
<dbReference type="PROSITE" id="PS00678">
    <property type="entry name" value="WD_REPEATS_1"/>
    <property type="match status" value="1"/>
</dbReference>
<keyword evidence="5" id="KW-1185">Reference proteome</keyword>
<gene>
    <name evidence="4" type="ORF">BMR1_03g02552</name>
</gene>
<dbReference type="InterPro" id="IPR001680">
    <property type="entry name" value="WD40_rpt"/>
</dbReference>
<evidence type="ECO:0000256" key="3">
    <source>
        <dbReference type="PROSITE-ProRule" id="PRU00221"/>
    </source>
</evidence>
<protein>
    <submittedName>
        <fullName evidence="4">Uncharacterized protein</fullName>
    </submittedName>
</protein>
<reference evidence="4 5" key="2">
    <citation type="journal article" date="2013" name="PLoS ONE">
        <title>Whole genome mapping and re-organization of the nuclear and mitochondrial genomes of Babesia microti isolates.</title>
        <authorList>
            <person name="Cornillot E."/>
            <person name="Dassouli A."/>
            <person name="Garg A."/>
            <person name="Pachikara N."/>
            <person name="Randazzo S."/>
            <person name="Depoix D."/>
            <person name="Carcy B."/>
            <person name="Delbecq S."/>
            <person name="Frutos R."/>
            <person name="Silva J.C."/>
            <person name="Sutton R."/>
            <person name="Krause P.J."/>
            <person name="Mamoun C.B."/>
        </authorList>
    </citation>
    <scope>NUCLEOTIDE SEQUENCE [LARGE SCALE GENOMIC DNA]</scope>
    <source>
        <strain evidence="4 5">RI</strain>
    </source>
</reference>
<organism evidence="4 5">
    <name type="scientific">Babesia microti (strain RI)</name>
    <dbReference type="NCBI Taxonomy" id="1133968"/>
    <lineage>
        <taxon>Eukaryota</taxon>
        <taxon>Sar</taxon>
        <taxon>Alveolata</taxon>
        <taxon>Apicomplexa</taxon>
        <taxon>Aconoidasida</taxon>
        <taxon>Piroplasmida</taxon>
        <taxon>Babesiidae</taxon>
        <taxon>Babesia</taxon>
    </lineage>
</organism>
<dbReference type="Gene3D" id="2.130.10.10">
    <property type="entry name" value="YVTN repeat-like/Quinoprotein amine dehydrogenase"/>
    <property type="match status" value="1"/>
</dbReference>
<dbReference type="PANTHER" id="PTHR44019">
    <property type="entry name" value="WD REPEAT-CONTAINING PROTEIN 55"/>
    <property type="match status" value="1"/>
</dbReference>
<dbReference type="EMBL" id="LN871598">
    <property type="protein sequence ID" value="SJK86472.1"/>
    <property type="molecule type" value="Genomic_DNA"/>
</dbReference>
<evidence type="ECO:0000313" key="5">
    <source>
        <dbReference type="Proteomes" id="UP000002899"/>
    </source>
</evidence>
<keyword evidence="2" id="KW-0677">Repeat</keyword>
<dbReference type="KEGG" id="bmic:BMR1_03g02552"/>
<accession>A0A1R4ABT3</accession>
<dbReference type="PROSITE" id="PS50082">
    <property type="entry name" value="WD_REPEATS_2"/>
    <property type="match status" value="1"/>
</dbReference>